<comment type="caution">
    <text evidence="3">The sequence shown here is derived from an EMBL/GenBank/DDBJ whole genome shotgun (WGS) entry which is preliminary data.</text>
</comment>
<dbReference type="AlphaFoldDB" id="A0A5B1CGH2"/>
<dbReference type="PANTHER" id="PTHR30272">
    <property type="entry name" value="3-HYDROXYACYL-[ACYL-CARRIER-PROTEIN] DEHYDRATASE"/>
    <property type="match status" value="1"/>
</dbReference>
<keyword evidence="4" id="KW-1185">Reference proteome</keyword>
<reference evidence="3 4" key="1">
    <citation type="submission" date="2019-08" db="EMBL/GenBank/DDBJ databases">
        <title>Deep-cultivation of Planctomycetes and their phenomic and genomic characterization uncovers novel biology.</title>
        <authorList>
            <person name="Wiegand S."/>
            <person name="Jogler M."/>
            <person name="Boedeker C."/>
            <person name="Pinto D."/>
            <person name="Vollmers J."/>
            <person name="Rivas-Marin E."/>
            <person name="Kohn T."/>
            <person name="Peeters S.H."/>
            <person name="Heuer A."/>
            <person name="Rast P."/>
            <person name="Oberbeckmann S."/>
            <person name="Bunk B."/>
            <person name="Jeske O."/>
            <person name="Meyerdierks A."/>
            <person name="Storesund J.E."/>
            <person name="Kallscheuer N."/>
            <person name="Luecker S."/>
            <person name="Lage O.M."/>
            <person name="Pohl T."/>
            <person name="Merkel B.J."/>
            <person name="Hornburger P."/>
            <person name="Mueller R.-W."/>
            <person name="Bruemmer F."/>
            <person name="Labrenz M."/>
            <person name="Spormann A.M."/>
            <person name="Op Den Camp H."/>
            <person name="Overmann J."/>
            <person name="Amann R."/>
            <person name="Jetten M.S.M."/>
            <person name="Mascher T."/>
            <person name="Medema M.H."/>
            <person name="Devos D.P."/>
            <person name="Kaster A.-K."/>
            <person name="Ovreas L."/>
            <person name="Rohde M."/>
            <person name="Galperin M.Y."/>
            <person name="Jogler C."/>
        </authorList>
    </citation>
    <scope>NUCLEOTIDE SEQUENCE [LARGE SCALE GENOMIC DNA]</scope>
    <source>
        <strain evidence="3 4">LF1</strain>
    </source>
</reference>
<accession>A0A5B1CGH2</accession>
<name>A0A5B1CGH2_9BACT</name>
<dbReference type="InterPro" id="IPR054545">
    <property type="entry name" value="ApeI-like"/>
</dbReference>
<sequence>MLLVDEIIEETETTIVCKKTFADNEFFFQGHFPDSPIVPGVIQCECCLQSGALLLAGISASGSTSNDDDELPVATRMDSVKFKRMIRPGDEIEMHVTLNEQVSNASYLTGKILLAGKLAMRLDFSVTMSPAPTSSNAPPKKESAS</sequence>
<feature type="domain" description="ApeI dehydratase-like" evidence="2">
    <location>
        <begin position="9"/>
        <end position="107"/>
    </location>
</feature>
<dbReference type="Pfam" id="PF22818">
    <property type="entry name" value="ApeI-like"/>
    <property type="match status" value="1"/>
</dbReference>
<dbReference type="Proteomes" id="UP000322699">
    <property type="component" value="Unassembled WGS sequence"/>
</dbReference>
<dbReference type="SUPFAM" id="SSF54637">
    <property type="entry name" value="Thioesterase/thiol ester dehydrase-isomerase"/>
    <property type="match status" value="1"/>
</dbReference>
<organism evidence="3 4">
    <name type="scientific">Rubripirellula obstinata</name>
    <dbReference type="NCBI Taxonomy" id="406547"/>
    <lineage>
        <taxon>Bacteria</taxon>
        <taxon>Pseudomonadati</taxon>
        <taxon>Planctomycetota</taxon>
        <taxon>Planctomycetia</taxon>
        <taxon>Pirellulales</taxon>
        <taxon>Pirellulaceae</taxon>
        <taxon>Rubripirellula</taxon>
    </lineage>
</organism>
<dbReference type="PANTHER" id="PTHR30272:SF1">
    <property type="entry name" value="3-HYDROXYACYL-[ACYL-CARRIER-PROTEIN] DEHYDRATASE"/>
    <property type="match status" value="1"/>
</dbReference>
<proteinExistence type="predicted"/>
<keyword evidence="1 3" id="KW-0456">Lyase</keyword>
<dbReference type="EC" id="4.2.1.59" evidence="3"/>
<protein>
    <submittedName>
        <fullName evidence="3">3-hydroxyacyl-[acyl-carrier-protein] dehydratase FabZ</fullName>
        <ecNumber evidence="3">4.2.1.59</ecNumber>
    </submittedName>
</protein>
<dbReference type="InterPro" id="IPR013114">
    <property type="entry name" value="FabA_FabZ"/>
</dbReference>
<dbReference type="EMBL" id="VRLW01000001">
    <property type="protein sequence ID" value="KAA1259282.1"/>
    <property type="molecule type" value="Genomic_DNA"/>
</dbReference>
<evidence type="ECO:0000256" key="1">
    <source>
        <dbReference type="ARBA" id="ARBA00023239"/>
    </source>
</evidence>
<dbReference type="Gene3D" id="3.10.129.10">
    <property type="entry name" value="Hotdog Thioesterase"/>
    <property type="match status" value="1"/>
</dbReference>
<dbReference type="InterPro" id="IPR029069">
    <property type="entry name" value="HotDog_dom_sf"/>
</dbReference>
<evidence type="ECO:0000259" key="2">
    <source>
        <dbReference type="Pfam" id="PF22818"/>
    </source>
</evidence>
<evidence type="ECO:0000313" key="3">
    <source>
        <dbReference type="EMBL" id="KAA1259282.1"/>
    </source>
</evidence>
<evidence type="ECO:0000313" key="4">
    <source>
        <dbReference type="Proteomes" id="UP000322699"/>
    </source>
</evidence>
<dbReference type="GO" id="GO:0019171">
    <property type="term" value="F:(3R)-hydroxyacyl-[acyl-carrier-protein] dehydratase activity"/>
    <property type="evidence" value="ECO:0007669"/>
    <property type="project" value="UniProtKB-EC"/>
</dbReference>
<gene>
    <name evidence="3" type="primary">fabZ_3</name>
    <name evidence="3" type="ORF">LF1_18120</name>
</gene>